<feature type="domain" description="4Fe-4S Mo/W bis-MGD-type" evidence="10">
    <location>
        <begin position="41"/>
        <end position="104"/>
    </location>
</feature>
<dbReference type="GO" id="GO:0030313">
    <property type="term" value="C:cell envelope"/>
    <property type="evidence" value="ECO:0007669"/>
    <property type="project" value="UniProtKB-SubCell"/>
</dbReference>
<feature type="signal peptide" evidence="9">
    <location>
        <begin position="1"/>
        <end position="31"/>
    </location>
</feature>
<evidence type="ECO:0000256" key="2">
    <source>
        <dbReference type="ARBA" id="ARBA00004196"/>
    </source>
</evidence>
<dbReference type="eggNOG" id="COG0243">
    <property type="taxonomic scope" value="Bacteria"/>
</dbReference>
<evidence type="ECO:0000256" key="7">
    <source>
        <dbReference type="ARBA" id="ARBA00023004"/>
    </source>
</evidence>
<dbReference type="Proteomes" id="UP000002608">
    <property type="component" value="Chromosome"/>
</dbReference>
<dbReference type="Pfam" id="PF04879">
    <property type="entry name" value="Molybdop_Fe4S4"/>
    <property type="match status" value="1"/>
</dbReference>
<keyword evidence="6" id="KW-0560">Oxidoreductase</keyword>
<evidence type="ECO:0000256" key="6">
    <source>
        <dbReference type="ARBA" id="ARBA00023002"/>
    </source>
</evidence>
<dbReference type="PANTHER" id="PTHR43598">
    <property type="entry name" value="TUNGSTEN-CONTAINING FORMYLMETHANOFURAN DEHYDROGENASE 2 SUBUNIT B"/>
    <property type="match status" value="1"/>
</dbReference>
<accession>A8GZM8</accession>
<dbReference type="AlphaFoldDB" id="A8GZM8"/>
<dbReference type="PANTHER" id="PTHR43598:SF1">
    <property type="entry name" value="FORMATE DEHYDROGENASE-O MAJOR SUBUNIT"/>
    <property type="match status" value="1"/>
</dbReference>
<keyword evidence="12" id="KW-1185">Reference proteome</keyword>
<keyword evidence="5" id="KW-0479">Metal-binding</keyword>
<comment type="subcellular location">
    <subcellularLocation>
        <location evidence="2">Cell envelope</location>
    </subcellularLocation>
</comment>
<dbReference type="GO" id="GO:0009055">
    <property type="term" value="F:electron transfer activity"/>
    <property type="evidence" value="ECO:0007669"/>
    <property type="project" value="TreeGrafter"/>
</dbReference>
<dbReference type="SUPFAM" id="SSF53706">
    <property type="entry name" value="Formate dehydrogenase/DMSO reductase, domains 1-3"/>
    <property type="match status" value="1"/>
</dbReference>
<name>A8GZM8_SHEPA</name>
<feature type="chain" id="PRO_5002723099" evidence="9">
    <location>
        <begin position="32"/>
        <end position="193"/>
    </location>
</feature>
<proteinExistence type="inferred from homology"/>
<evidence type="ECO:0000313" key="12">
    <source>
        <dbReference type="Proteomes" id="UP000002608"/>
    </source>
</evidence>
<keyword evidence="7" id="KW-0408">Iron</keyword>
<dbReference type="Gene3D" id="2.20.25.90">
    <property type="entry name" value="ADC-like domains"/>
    <property type="match status" value="1"/>
</dbReference>
<dbReference type="GO" id="GO:0016491">
    <property type="term" value="F:oxidoreductase activity"/>
    <property type="evidence" value="ECO:0007669"/>
    <property type="project" value="UniProtKB-KW"/>
</dbReference>
<keyword evidence="9" id="KW-0732">Signal</keyword>
<evidence type="ECO:0000256" key="3">
    <source>
        <dbReference type="ARBA" id="ARBA00010312"/>
    </source>
</evidence>
<reference evidence="11 12" key="1">
    <citation type="submission" date="2007-10" db="EMBL/GenBank/DDBJ databases">
        <title>Complete sequence of Shewanella pealeana ATCC 700345.</title>
        <authorList>
            <consortium name="US DOE Joint Genome Institute"/>
            <person name="Copeland A."/>
            <person name="Lucas S."/>
            <person name="Lapidus A."/>
            <person name="Barry K."/>
            <person name="Glavina del Rio T."/>
            <person name="Dalin E."/>
            <person name="Tice H."/>
            <person name="Pitluck S."/>
            <person name="Chertkov O."/>
            <person name="Brettin T."/>
            <person name="Bruce D."/>
            <person name="Detter J.C."/>
            <person name="Han C."/>
            <person name="Schmutz J."/>
            <person name="Larimer F."/>
            <person name="Land M."/>
            <person name="Hauser L."/>
            <person name="Kyrpides N."/>
            <person name="Kim E."/>
            <person name="Zhao J.-S.Z."/>
            <person name="Manno D."/>
            <person name="Hawari J."/>
            <person name="Richardson P."/>
        </authorList>
    </citation>
    <scope>NUCLEOTIDE SEQUENCE [LARGE SCALE GENOMIC DNA]</scope>
    <source>
        <strain evidence="12">ATCC 700345 / ANG-SQ1</strain>
    </source>
</reference>
<dbReference type="STRING" id="398579.Spea_0437"/>
<keyword evidence="4" id="KW-0004">4Fe-4S</keyword>
<dbReference type="HOGENOM" id="CLU_061371_1_1_6"/>
<evidence type="ECO:0000256" key="5">
    <source>
        <dbReference type="ARBA" id="ARBA00022723"/>
    </source>
</evidence>
<sequence>MDRRQFFKLCACGATTSAISALGLMPGTAMAAPREYKLLKAKETRNNCCYCSVGCGLLMYSYGSNGKNAEKAIFHIEGDADHPVNRGALCPKGAGLVDYVNSPNRNHFPEVREPGSNEWKRISWNEAFSRIARLMKDDRDENFIEKNSDGTTVNRWLSTGMMTSSAQPNEGGFITHKFARSLGLVAIDTIARN</sequence>
<evidence type="ECO:0000313" key="11">
    <source>
        <dbReference type="EMBL" id="ABV85765.1"/>
    </source>
</evidence>
<dbReference type="GO" id="GO:0030151">
    <property type="term" value="F:molybdenum ion binding"/>
    <property type="evidence" value="ECO:0007669"/>
    <property type="project" value="TreeGrafter"/>
</dbReference>
<dbReference type="PROSITE" id="PS51318">
    <property type="entry name" value="TAT"/>
    <property type="match status" value="1"/>
</dbReference>
<evidence type="ECO:0000256" key="8">
    <source>
        <dbReference type="ARBA" id="ARBA00023014"/>
    </source>
</evidence>
<evidence type="ECO:0000256" key="4">
    <source>
        <dbReference type="ARBA" id="ARBA00022485"/>
    </source>
</evidence>
<evidence type="ECO:0000256" key="1">
    <source>
        <dbReference type="ARBA" id="ARBA00001966"/>
    </source>
</evidence>
<dbReference type="GO" id="GO:0009061">
    <property type="term" value="P:anaerobic respiration"/>
    <property type="evidence" value="ECO:0007669"/>
    <property type="project" value="TreeGrafter"/>
</dbReference>
<comment type="cofactor">
    <cofactor evidence="1">
        <name>[4Fe-4S] cluster</name>
        <dbReference type="ChEBI" id="CHEBI:49883"/>
    </cofactor>
</comment>
<keyword evidence="8" id="KW-0411">Iron-sulfur</keyword>
<dbReference type="PROSITE" id="PS51669">
    <property type="entry name" value="4FE4S_MOW_BIS_MGD"/>
    <property type="match status" value="1"/>
</dbReference>
<dbReference type="Gene3D" id="3.40.50.740">
    <property type="match status" value="1"/>
</dbReference>
<evidence type="ECO:0000256" key="9">
    <source>
        <dbReference type="SAM" id="SignalP"/>
    </source>
</evidence>
<dbReference type="InterPro" id="IPR006963">
    <property type="entry name" value="Mopterin_OxRdtase_4Fe-4S_dom"/>
</dbReference>
<dbReference type="SMART" id="SM00926">
    <property type="entry name" value="Molybdop_Fe4S4"/>
    <property type="match status" value="1"/>
</dbReference>
<organism evidence="11 12">
    <name type="scientific">Shewanella pealeana (strain ATCC 700345 / ANG-SQ1)</name>
    <dbReference type="NCBI Taxonomy" id="398579"/>
    <lineage>
        <taxon>Bacteria</taxon>
        <taxon>Pseudomonadati</taxon>
        <taxon>Pseudomonadota</taxon>
        <taxon>Gammaproteobacteria</taxon>
        <taxon>Alteromonadales</taxon>
        <taxon>Shewanellaceae</taxon>
        <taxon>Shewanella</taxon>
    </lineage>
</organism>
<dbReference type="KEGG" id="spl:Spea_0437"/>
<protein>
    <submittedName>
        <fullName evidence="11">Molybdopterin oxidoreductase Fe4S4 region</fullName>
    </submittedName>
</protein>
<dbReference type="EMBL" id="CP000851">
    <property type="protein sequence ID" value="ABV85765.1"/>
    <property type="molecule type" value="Genomic_DNA"/>
</dbReference>
<gene>
    <name evidence="11" type="ordered locus">Spea_0437</name>
</gene>
<dbReference type="GO" id="GO:0051539">
    <property type="term" value="F:4 iron, 4 sulfur cluster binding"/>
    <property type="evidence" value="ECO:0007669"/>
    <property type="project" value="UniProtKB-KW"/>
</dbReference>
<comment type="similarity">
    <text evidence="3">Belongs to the prokaryotic molybdopterin-containing oxidoreductase family.</text>
</comment>
<evidence type="ECO:0000259" key="10">
    <source>
        <dbReference type="PROSITE" id="PS51669"/>
    </source>
</evidence>
<dbReference type="InterPro" id="IPR006311">
    <property type="entry name" value="TAT_signal"/>
</dbReference>